<dbReference type="CDD" id="cd12912">
    <property type="entry name" value="PDC2_MCP_like"/>
    <property type="match status" value="1"/>
</dbReference>
<dbReference type="KEGG" id="ahb:bsdtb5_37650"/>
<dbReference type="RefSeq" id="WP_271713518.1">
    <property type="nucleotide sequence ID" value="NZ_AP024169.1"/>
</dbReference>
<evidence type="ECO:0000256" key="8">
    <source>
        <dbReference type="ARBA" id="ARBA00029447"/>
    </source>
</evidence>
<organism evidence="13 14">
    <name type="scientific">Anaeromicropila herbilytica</name>
    <dbReference type="NCBI Taxonomy" id="2785025"/>
    <lineage>
        <taxon>Bacteria</taxon>
        <taxon>Bacillati</taxon>
        <taxon>Bacillota</taxon>
        <taxon>Clostridia</taxon>
        <taxon>Lachnospirales</taxon>
        <taxon>Lachnospiraceae</taxon>
        <taxon>Anaeromicropila</taxon>
    </lineage>
</organism>
<dbReference type="SMART" id="SM00304">
    <property type="entry name" value="HAMP"/>
    <property type="match status" value="1"/>
</dbReference>
<evidence type="ECO:0000256" key="2">
    <source>
        <dbReference type="ARBA" id="ARBA00022475"/>
    </source>
</evidence>
<sequence length="707" mass="77833">MKKNSVMITSIRFKVVILLLACIVLAIGGSYLSILPGSKSSIIESTENNLMDLSQTSTQLINKSIESVNETMTSLSHSNELYTYMILGGSPYKAQDALDTYLKDNTSFTSITIYDSQGKAILSSDDSKVGTDGLTLPYVKSVIDNGVEAQSDIIVDGVKTPSIICSIPLLTSAEETMGVISVTVPANYITNVLSSTKLRNINSSYAYLVSNNGKIIYHPQDKLIGQNTKNKLIQRVIEYLNVGKLAKTKALAYTNGQKTQYISFSVSKLNHWILVIVADEDELLAPMNKMITHSCILLLIQLCVMAIAGYIIASTITKPIKTMTKTIKRIAELDFSTDKESDSLCKRKDETGEMSRVIQNMRNNIRDIIENINSCADNSNENADSLNDICNNVNNHSTDIASTVEDVLASMEETASSTEIIYDNIMNIQDTTKGINTRSVDSMTISNEIVNRASTMEINTKKAVERIQSIFYNVKNETTTALEQSHAVSKISVLTESILDIANEIKLLSLNASIEAARAGEFGRGFAVVASEIGTLSVKSTNTVTEIAAVVNEVTDAVKHIDKSLNEIISLMEKTVLPDYEGYIAISTQYSSDADVFHNTMDNIHSEIEKLSKTTELIVTSISEINTVVMQSTKDVSNISKQSTDIVGLTDQTFNRAKDSKVYAENLKEIVLQFNLNNHSIEDGKKEEVVNSKEKMDIKKLAFWKKN</sequence>
<evidence type="ECO:0000256" key="6">
    <source>
        <dbReference type="ARBA" id="ARBA00023136"/>
    </source>
</evidence>
<evidence type="ECO:0000256" key="4">
    <source>
        <dbReference type="ARBA" id="ARBA00022692"/>
    </source>
</evidence>
<evidence type="ECO:0000313" key="13">
    <source>
        <dbReference type="EMBL" id="BCN32470.1"/>
    </source>
</evidence>
<dbReference type="Proteomes" id="UP000595897">
    <property type="component" value="Chromosome"/>
</dbReference>
<dbReference type="Pfam" id="PF02743">
    <property type="entry name" value="dCache_1"/>
    <property type="match status" value="1"/>
</dbReference>
<dbReference type="GO" id="GO:0007165">
    <property type="term" value="P:signal transduction"/>
    <property type="evidence" value="ECO:0007669"/>
    <property type="project" value="UniProtKB-KW"/>
</dbReference>
<dbReference type="SUPFAM" id="SSF103190">
    <property type="entry name" value="Sensory domain-like"/>
    <property type="match status" value="1"/>
</dbReference>
<dbReference type="AlphaFoldDB" id="A0A7R7EP19"/>
<evidence type="ECO:0000259" key="12">
    <source>
        <dbReference type="PROSITE" id="PS50885"/>
    </source>
</evidence>
<dbReference type="Pfam" id="PF00672">
    <property type="entry name" value="HAMP"/>
    <property type="match status" value="1"/>
</dbReference>
<name>A0A7R7EP19_9FIRM</name>
<evidence type="ECO:0000256" key="1">
    <source>
        <dbReference type="ARBA" id="ARBA00004651"/>
    </source>
</evidence>
<keyword evidence="6 10" id="KW-0472">Membrane</keyword>
<evidence type="ECO:0000256" key="10">
    <source>
        <dbReference type="SAM" id="Phobius"/>
    </source>
</evidence>
<dbReference type="Gene3D" id="1.10.287.950">
    <property type="entry name" value="Methyl-accepting chemotaxis protein"/>
    <property type="match status" value="1"/>
</dbReference>
<keyword evidence="5 10" id="KW-1133">Transmembrane helix</keyword>
<feature type="domain" description="Methyl-accepting transducer" evidence="11">
    <location>
        <begin position="375"/>
        <end position="647"/>
    </location>
</feature>
<accession>A0A7R7EP19</accession>
<dbReference type="SMART" id="SM00283">
    <property type="entry name" value="MA"/>
    <property type="match status" value="1"/>
</dbReference>
<evidence type="ECO:0000256" key="3">
    <source>
        <dbReference type="ARBA" id="ARBA00022500"/>
    </source>
</evidence>
<keyword evidence="14" id="KW-1185">Reference proteome</keyword>
<dbReference type="PANTHER" id="PTHR32089:SF112">
    <property type="entry name" value="LYSOZYME-LIKE PROTEIN-RELATED"/>
    <property type="match status" value="1"/>
</dbReference>
<dbReference type="EMBL" id="AP024169">
    <property type="protein sequence ID" value="BCN32470.1"/>
    <property type="molecule type" value="Genomic_DNA"/>
</dbReference>
<evidence type="ECO:0000256" key="9">
    <source>
        <dbReference type="PROSITE-ProRule" id="PRU00284"/>
    </source>
</evidence>
<keyword evidence="2" id="KW-1003">Cell membrane</keyword>
<comment type="subcellular location">
    <subcellularLocation>
        <location evidence="1">Cell membrane</location>
        <topology evidence="1">Multi-pass membrane protein</topology>
    </subcellularLocation>
</comment>
<dbReference type="Gene3D" id="3.30.450.20">
    <property type="entry name" value="PAS domain"/>
    <property type="match status" value="1"/>
</dbReference>
<dbReference type="GO" id="GO:0006935">
    <property type="term" value="P:chemotaxis"/>
    <property type="evidence" value="ECO:0007669"/>
    <property type="project" value="UniProtKB-KW"/>
</dbReference>
<dbReference type="PANTHER" id="PTHR32089">
    <property type="entry name" value="METHYL-ACCEPTING CHEMOTAXIS PROTEIN MCPB"/>
    <property type="match status" value="1"/>
</dbReference>
<keyword evidence="7 9" id="KW-0807">Transducer</keyword>
<reference evidence="13 14" key="1">
    <citation type="submission" date="2020-11" db="EMBL/GenBank/DDBJ databases">
        <title>Draft genome sequencing of a Lachnospiraceae strain isolated from anoxic soil subjected to BSD treatment.</title>
        <authorList>
            <person name="Uek A."/>
            <person name="Tonouchi A."/>
        </authorList>
    </citation>
    <scope>NUCLEOTIDE SEQUENCE [LARGE SCALE GENOMIC DNA]</scope>
    <source>
        <strain evidence="13 14">TB5</strain>
    </source>
</reference>
<evidence type="ECO:0000256" key="7">
    <source>
        <dbReference type="ARBA" id="ARBA00023224"/>
    </source>
</evidence>
<evidence type="ECO:0000259" key="11">
    <source>
        <dbReference type="PROSITE" id="PS50111"/>
    </source>
</evidence>
<dbReference type="InterPro" id="IPR029151">
    <property type="entry name" value="Sensor-like_sf"/>
</dbReference>
<dbReference type="SUPFAM" id="SSF58104">
    <property type="entry name" value="Methyl-accepting chemotaxis protein (MCP) signaling domain"/>
    <property type="match status" value="1"/>
</dbReference>
<feature type="domain" description="HAMP" evidence="12">
    <location>
        <begin position="314"/>
        <end position="370"/>
    </location>
</feature>
<keyword evidence="3" id="KW-0145">Chemotaxis</keyword>
<protein>
    <submittedName>
        <fullName evidence="13">Chemotaxis protein</fullName>
    </submittedName>
</protein>
<feature type="transmembrane region" description="Helical" evidence="10">
    <location>
        <begin position="296"/>
        <end position="316"/>
    </location>
</feature>
<dbReference type="InterPro" id="IPR003660">
    <property type="entry name" value="HAMP_dom"/>
</dbReference>
<dbReference type="InterPro" id="IPR004089">
    <property type="entry name" value="MCPsignal_dom"/>
</dbReference>
<dbReference type="PROSITE" id="PS50885">
    <property type="entry name" value="HAMP"/>
    <property type="match status" value="1"/>
</dbReference>
<keyword evidence="4 10" id="KW-0812">Transmembrane</keyword>
<evidence type="ECO:0000313" key="14">
    <source>
        <dbReference type="Proteomes" id="UP000595897"/>
    </source>
</evidence>
<proteinExistence type="inferred from homology"/>
<gene>
    <name evidence="13" type="ORF">bsdtb5_37650</name>
</gene>
<dbReference type="CDD" id="cd06225">
    <property type="entry name" value="HAMP"/>
    <property type="match status" value="1"/>
</dbReference>
<comment type="similarity">
    <text evidence="8">Belongs to the methyl-accepting chemotaxis (MCP) protein family.</text>
</comment>
<evidence type="ECO:0000256" key="5">
    <source>
        <dbReference type="ARBA" id="ARBA00022989"/>
    </source>
</evidence>
<dbReference type="GO" id="GO:0005886">
    <property type="term" value="C:plasma membrane"/>
    <property type="evidence" value="ECO:0007669"/>
    <property type="project" value="UniProtKB-SubCell"/>
</dbReference>
<dbReference type="InterPro" id="IPR033479">
    <property type="entry name" value="dCache_1"/>
</dbReference>
<dbReference type="PROSITE" id="PS50111">
    <property type="entry name" value="CHEMOTAXIS_TRANSDUC_2"/>
    <property type="match status" value="1"/>
</dbReference>
<dbReference type="Pfam" id="PF00015">
    <property type="entry name" value="MCPsignal"/>
    <property type="match status" value="1"/>
</dbReference>